<dbReference type="EMBL" id="HBUE01306683">
    <property type="protein sequence ID" value="CAG6581436.1"/>
    <property type="molecule type" value="Transcribed_RNA"/>
</dbReference>
<keyword evidence="2" id="KW-0812">Transmembrane</keyword>
<protein>
    <submittedName>
        <fullName evidence="3">(northern house mosquito) hypothetical protein</fullName>
    </submittedName>
</protein>
<feature type="region of interest" description="Disordered" evidence="1">
    <location>
        <begin position="129"/>
        <end position="149"/>
    </location>
</feature>
<dbReference type="AlphaFoldDB" id="A0A8D8NXS3"/>
<evidence type="ECO:0000256" key="2">
    <source>
        <dbReference type="SAM" id="Phobius"/>
    </source>
</evidence>
<accession>A0A8D8NXS3</accession>
<keyword evidence="2" id="KW-1133">Transmembrane helix</keyword>
<dbReference type="EMBL" id="HBUE01043482">
    <property type="protein sequence ID" value="CAG6461663.1"/>
    <property type="molecule type" value="Transcribed_RNA"/>
</dbReference>
<keyword evidence="2" id="KW-0472">Membrane</keyword>
<feature type="compositionally biased region" description="Low complexity" evidence="1">
    <location>
        <begin position="129"/>
        <end position="143"/>
    </location>
</feature>
<name>A0A8D8NXS3_CULPI</name>
<proteinExistence type="predicted"/>
<dbReference type="EMBL" id="HBUE01200522">
    <property type="protein sequence ID" value="CAG6529646.1"/>
    <property type="molecule type" value="Transcribed_RNA"/>
</dbReference>
<evidence type="ECO:0000313" key="3">
    <source>
        <dbReference type="EMBL" id="CAG6581436.1"/>
    </source>
</evidence>
<evidence type="ECO:0000256" key="1">
    <source>
        <dbReference type="SAM" id="MobiDB-lite"/>
    </source>
</evidence>
<organism evidence="3">
    <name type="scientific">Culex pipiens</name>
    <name type="common">House mosquito</name>
    <dbReference type="NCBI Taxonomy" id="7175"/>
    <lineage>
        <taxon>Eukaryota</taxon>
        <taxon>Metazoa</taxon>
        <taxon>Ecdysozoa</taxon>
        <taxon>Arthropoda</taxon>
        <taxon>Hexapoda</taxon>
        <taxon>Insecta</taxon>
        <taxon>Pterygota</taxon>
        <taxon>Neoptera</taxon>
        <taxon>Endopterygota</taxon>
        <taxon>Diptera</taxon>
        <taxon>Nematocera</taxon>
        <taxon>Culicoidea</taxon>
        <taxon>Culicidae</taxon>
        <taxon>Culicinae</taxon>
        <taxon>Culicini</taxon>
        <taxon>Culex</taxon>
        <taxon>Culex</taxon>
    </lineage>
</organism>
<sequence length="149" mass="16218">MASRVLPIDGSFVLTIRWAPMLPKVYTLDSPKRLLLLLFLCSPFIGVSGEVPTVVYRTKVSLFSSIASTASFSQYWAVMMAIVGCLLDAIVGICLTILISLSSWWIRVNELYSMDLMRPRSLSSSMICSTSSSSQPLSLDKSSGVIGLG</sequence>
<feature type="transmembrane region" description="Helical" evidence="2">
    <location>
        <begin position="34"/>
        <end position="55"/>
    </location>
</feature>
<reference evidence="3" key="1">
    <citation type="submission" date="2021-05" db="EMBL/GenBank/DDBJ databases">
        <authorList>
            <person name="Alioto T."/>
            <person name="Alioto T."/>
            <person name="Gomez Garrido J."/>
        </authorList>
    </citation>
    <scope>NUCLEOTIDE SEQUENCE</scope>
</reference>
<feature type="transmembrane region" description="Helical" evidence="2">
    <location>
        <begin position="75"/>
        <end position="106"/>
    </location>
</feature>